<feature type="domain" description="Zn(2)-C6 fungal-type" evidence="6">
    <location>
        <begin position="10"/>
        <end position="40"/>
    </location>
</feature>
<dbReference type="Proteomes" id="UP000053599">
    <property type="component" value="Unassembled WGS sequence"/>
</dbReference>
<dbReference type="HOGENOM" id="CLU_028414_1_1_1"/>
<organism evidence="7 8">
    <name type="scientific">Exophiala sideris</name>
    <dbReference type="NCBI Taxonomy" id="1016849"/>
    <lineage>
        <taxon>Eukaryota</taxon>
        <taxon>Fungi</taxon>
        <taxon>Dikarya</taxon>
        <taxon>Ascomycota</taxon>
        <taxon>Pezizomycotina</taxon>
        <taxon>Eurotiomycetes</taxon>
        <taxon>Chaetothyriomycetidae</taxon>
        <taxon>Chaetothyriales</taxon>
        <taxon>Herpotrichiellaceae</taxon>
        <taxon>Exophiala</taxon>
    </lineage>
</organism>
<dbReference type="CDD" id="cd00067">
    <property type="entry name" value="GAL4"/>
    <property type="match status" value="1"/>
</dbReference>
<dbReference type="GO" id="GO:0045944">
    <property type="term" value="P:positive regulation of transcription by RNA polymerase II"/>
    <property type="evidence" value="ECO:0007669"/>
    <property type="project" value="TreeGrafter"/>
</dbReference>
<dbReference type="EMBL" id="KN846952">
    <property type="protein sequence ID" value="KIV81968.1"/>
    <property type="molecule type" value="Genomic_DNA"/>
</dbReference>
<reference evidence="7 8" key="1">
    <citation type="submission" date="2015-01" db="EMBL/GenBank/DDBJ databases">
        <title>The Genome Sequence of Exophiala sideris CBS121828.</title>
        <authorList>
            <consortium name="The Broad Institute Genomics Platform"/>
            <person name="Cuomo C."/>
            <person name="de Hoog S."/>
            <person name="Gorbushina A."/>
            <person name="Stielow B."/>
            <person name="Teixiera M."/>
            <person name="Abouelleil A."/>
            <person name="Chapman S.B."/>
            <person name="Priest M."/>
            <person name="Young S.K."/>
            <person name="Wortman J."/>
            <person name="Nusbaum C."/>
            <person name="Birren B."/>
        </authorList>
    </citation>
    <scope>NUCLEOTIDE SEQUENCE [LARGE SCALE GENOMIC DNA]</scope>
    <source>
        <strain evidence="7 8">CBS 121828</strain>
    </source>
</reference>
<evidence type="ECO:0000256" key="1">
    <source>
        <dbReference type="ARBA" id="ARBA00004123"/>
    </source>
</evidence>
<name>A0A0D1Z526_9EURO</name>
<keyword evidence="2" id="KW-0805">Transcription regulation</keyword>
<dbReference type="OrthoDB" id="288726at2759"/>
<dbReference type="InterPro" id="IPR021858">
    <property type="entry name" value="Fun_TF"/>
</dbReference>
<dbReference type="InterPro" id="IPR001138">
    <property type="entry name" value="Zn2Cys6_DnaBD"/>
</dbReference>
<dbReference type="PROSITE" id="PS50048">
    <property type="entry name" value="ZN2_CY6_FUNGAL_2"/>
    <property type="match status" value="1"/>
</dbReference>
<protein>
    <recommendedName>
        <fullName evidence="6">Zn(2)-C6 fungal-type domain-containing protein</fullName>
    </recommendedName>
</protein>
<keyword evidence="3" id="KW-0238">DNA-binding</keyword>
<gene>
    <name evidence="7" type="ORF">PV11_04114</name>
</gene>
<keyword evidence="4" id="KW-0804">Transcription</keyword>
<dbReference type="GO" id="GO:0008270">
    <property type="term" value="F:zinc ion binding"/>
    <property type="evidence" value="ECO:0007669"/>
    <property type="project" value="InterPro"/>
</dbReference>
<evidence type="ECO:0000256" key="5">
    <source>
        <dbReference type="ARBA" id="ARBA00023242"/>
    </source>
</evidence>
<dbReference type="Pfam" id="PF11951">
    <property type="entry name" value="Fungal_trans_2"/>
    <property type="match status" value="1"/>
</dbReference>
<dbReference type="GO" id="GO:0000981">
    <property type="term" value="F:DNA-binding transcription factor activity, RNA polymerase II-specific"/>
    <property type="evidence" value="ECO:0007669"/>
    <property type="project" value="InterPro"/>
</dbReference>
<evidence type="ECO:0000256" key="2">
    <source>
        <dbReference type="ARBA" id="ARBA00023015"/>
    </source>
</evidence>
<comment type="subcellular location">
    <subcellularLocation>
        <location evidence="1">Nucleus</location>
    </subcellularLocation>
</comment>
<evidence type="ECO:0000313" key="7">
    <source>
        <dbReference type="EMBL" id="KIV81968.1"/>
    </source>
</evidence>
<dbReference type="GO" id="GO:0005634">
    <property type="term" value="C:nucleus"/>
    <property type="evidence" value="ECO:0007669"/>
    <property type="project" value="UniProtKB-SubCell"/>
</dbReference>
<accession>A0A0D1Z526</accession>
<dbReference type="SMART" id="SM00066">
    <property type="entry name" value="GAL4"/>
    <property type="match status" value="1"/>
</dbReference>
<dbReference type="PROSITE" id="PS00463">
    <property type="entry name" value="ZN2_CY6_FUNGAL_1"/>
    <property type="match status" value="1"/>
</dbReference>
<proteinExistence type="predicted"/>
<evidence type="ECO:0000259" key="6">
    <source>
        <dbReference type="PROSITE" id="PS50048"/>
    </source>
</evidence>
<evidence type="ECO:0000256" key="4">
    <source>
        <dbReference type="ARBA" id="ARBA00023163"/>
    </source>
</evidence>
<dbReference type="STRING" id="1016849.A0A0D1Z526"/>
<keyword evidence="5" id="KW-0539">Nucleus</keyword>
<dbReference type="PANTHER" id="PTHR37534:SF15">
    <property type="entry name" value="ZN(II)2CYS6 TRANSCRIPTION FACTOR (EUROFUNG)"/>
    <property type="match status" value="1"/>
</dbReference>
<dbReference type="Pfam" id="PF00172">
    <property type="entry name" value="Zn_clus"/>
    <property type="match status" value="1"/>
</dbReference>
<sequence>MTPAPRSWNGCVRCRKRRQKCGEQKPQCARCRKDGESCTYEKTLRFGGRPFSQSRFGTCLSSKQGGARRTATSDGGFVYTAKVGKAETKALVPPDQQPIASDLQVDAAWPASISELQIDHHQRLEPSTKVWIARQPDMMPSVSLQNRGLLEYFTCNASRALASHTFVHQEVCELILPMALDSQALLHATLALAAIHRYSTGSNIEDHYCDGEKQLVSQLTATSIQHLRNELQSHQTGSLGTKLATIRTLFLCEAISGSPSLRTWRAHFLGAQALLSSFSGPNAGGRNKDTTVSFLCRWYEITEALVAVTTEGLTESGATEFIGARGLLADIETKTASIDAYTGCAEDLPVAYREIGAVAWERRRTIENPSCYPRLCEEDFQREADYLELSVRRMIQRDKSRTTVLKTSGKHDLSVDDYEEFLLCNEAYQTSALIHIHRRIRRLPPADAAVQECVRRVVECVGRIKPAATLSPLTLLTTPLFTAGCEAIGSERARIAQLLRNMFTLFRLPNMKRALQVLEVFWHESDARGIAWEDISRERGWDFLPY</sequence>
<dbReference type="PANTHER" id="PTHR37534">
    <property type="entry name" value="TRANSCRIPTIONAL ACTIVATOR PROTEIN UGA3"/>
    <property type="match status" value="1"/>
</dbReference>
<dbReference type="Gene3D" id="4.10.240.10">
    <property type="entry name" value="Zn(2)-C6 fungal-type DNA-binding domain"/>
    <property type="match status" value="1"/>
</dbReference>
<dbReference type="InterPro" id="IPR036864">
    <property type="entry name" value="Zn2-C6_fun-type_DNA-bd_sf"/>
</dbReference>
<evidence type="ECO:0000313" key="8">
    <source>
        <dbReference type="Proteomes" id="UP000053599"/>
    </source>
</evidence>
<evidence type="ECO:0000256" key="3">
    <source>
        <dbReference type="ARBA" id="ARBA00023125"/>
    </source>
</evidence>
<dbReference type="GO" id="GO:0000976">
    <property type="term" value="F:transcription cis-regulatory region binding"/>
    <property type="evidence" value="ECO:0007669"/>
    <property type="project" value="TreeGrafter"/>
</dbReference>
<dbReference type="AlphaFoldDB" id="A0A0D1Z526"/>
<dbReference type="SUPFAM" id="SSF57701">
    <property type="entry name" value="Zn2/Cys6 DNA-binding domain"/>
    <property type="match status" value="1"/>
</dbReference>